<dbReference type="GO" id="GO:0005524">
    <property type="term" value="F:ATP binding"/>
    <property type="evidence" value="ECO:0007669"/>
    <property type="project" value="UniProtKB-UniRule"/>
</dbReference>
<evidence type="ECO:0000256" key="5">
    <source>
        <dbReference type="ARBA" id="ARBA00023203"/>
    </source>
</evidence>
<reference evidence="9" key="1">
    <citation type="submission" date="2021-01" db="EMBL/GenBank/DDBJ databases">
        <authorList>
            <person name="Eckstrom K.M.E."/>
        </authorList>
    </citation>
    <scope>NUCLEOTIDE SEQUENCE</scope>
    <source>
        <strain evidence="9">UVCC 0001</strain>
    </source>
</reference>
<dbReference type="CDD" id="cd00124">
    <property type="entry name" value="MYSc"/>
    <property type="match status" value="1"/>
</dbReference>
<evidence type="ECO:0000313" key="9">
    <source>
        <dbReference type="EMBL" id="KAK2080668.1"/>
    </source>
</evidence>
<dbReference type="GO" id="GO:0000146">
    <property type="term" value="F:microfilament motor activity"/>
    <property type="evidence" value="ECO:0007669"/>
    <property type="project" value="TreeGrafter"/>
</dbReference>
<evidence type="ECO:0000313" key="10">
    <source>
        <dbReference type="Proteomes" id="UP001255856"/>
    </source>
</evidence>
<dbReference type="PRINTS" id="PR00193">
    <property type="entry name" value="MYOSINHEAVY"/>
</dbReference>
<keyword evidence="5 6" id="KW-0009">Actin-binding</keyword>
<dbReference type="InterPro" id="IPR001609">
    <property type="entry name" value="Myosin_head_motor_dom-like"/>
</dbReference>
<organism evidence="9 10">
    <name type="scientific">Prototheca wickerhamii</name>
    <dbReference type="NCBI Taxonomy" id="3111"/>
    <lineage>
        <taxon>Eukaryota</taxon>
        <taxon>Viridiplantae</taxon>
        <taxon>Chlorophyta</taxon>
        <taxon>core chlorophytes</taxon>
        <taxon>Trebouxiophyceae</taxon>
        <taxon>Chlorellales</taxon>
        <taxon>Chlorellaceae</taxon>
        <taxon>Prototheca</taxon>
    </lineage>
</organism>
<dbReference type="Pfam" id="PF00063">
    <property type="entry name" value="Myosin_head"/>
    <property type="match status" value="1"/>
</dbReference>
<dbReference type="Gene3D" id="1.20.5.4820">
    <property type="match status" value="1"/>
</dbReference>
<evidence type="ECO:0000256" key="6">
    <source>
        <dbReference type="PROSITE-ProRule" id="PRU00782"/>
    </source>
</evidence>
<dbReference type="SUPFAM" id="SSF52540">
    <property type="entry name" value="P-loop containing nucleoside triphosphate hydrolases"/>
    <property type="match status" value="1"/>
</dbReference>
<feature type="domain" description="Myosin motor" evidence="8">
    <location>
        <begin position="74"/>
        <end position="792"/>
    </location>
</feature>
<evidence type="ECO:0000256" key="1">
    <source>
        <dbReference type="ARBA" id="ARBA00022741"/>
    </source>
</evidence>
<keyword evidence="3 6" id="KW-0518">Myosin</keyword>
<dbReference type="GO" id="GO:0007015">
    <property type="term" value="P:actin filament organization"/>
    <property type="evidence" value="ECO:0007669"/>
    <property type="project" value="TreeGrafter"/>
</dbReference>
<dbReference type="GO" id="GO:0051015">
    <property type="term" value="F:actin filament binding"/>
    <property type="evidence" value="ECO:0007669"/>
    <property type="project" value="TreeGrafter"/>
</dbReference>
<dbReference type="InterPro" id="IPR027417">
    <property type="entry name" value="P-loop_NTPase"/>
</dbReference>
<dbReference type="Proteomes" id="UP001255856">
    <property type="component" value="Unassembled WGS sequence"/>
</dbReference>
<dbReference type="Gene3D" id="1.10.10.820">
    <property type="match status" value="1"/>
</dbReference>
<sequence length="1056" mass="111638">MRPSPRDLVVEDALDGLGWGSRVWIRQGQTWVPGSLACTAEDPHADAFQVLTDQNVPLTVSRSDVAPANPPEAESGTDLTALPFVSEPGLLRSLERRFQDEDVYTSAGPVLVAINPFKSLPHLYDAEAHAGEPGLAKGPHIFSIARCAFEQMRATKKPQSILISGESGAGKTETTKFAMRYLSLLARGSGMERRVLDSNPLLEAFGNAATLLNANSSRFGKLITIYFSESWAIAGASIQTYLLEKSRVVHRAPGERTFHIFYQLLAGATAEQRAELGLPGTGGDGSLTAATDAFAYVRSSASSPRDTPAAAPHEDAAAFQEVTLAMQELGIPLAPVLRLLAAILWLGNVAFDASGPDGSAAVVVAQAGLNGDAGATSSPVQWASGLLGVPEDVLCAALTRRRFSAGGELVNRRLDVPAAIENRDALAKALYSKLFDWLVRAVNEALLAHEAAGAASVNAGDALADAAAAGALARHAPQLCINYANERLQQQFNRHLFELEQAAYHAEGVPWADIDYADNADCVALLEARPPAGTGVFTLLDEECLFPGGTDDSFGHKLRRQAGAHARLGWDARAPTTDFSIQHSAGTVTYRCAGMLDKNRDSLSQDLALALAGSRDALVGAIAASLGAVPERDRRAAAAATVGGRFRDQLRTLVTGLDGTQLHFVRCLRPNAHALPASFDAGAVLRQLRCCGVLETVRLARAGFPTRHTYSTFLELYEPLLALKKGSEGGEDLSSSSDKSDAQQGIAPTSTERVRCVRILSAFGVPTADYRLGHSKLFCRAGVLGRLEDYAARVLRATALLQRQRRMAVARRAFLAARRAAVLAQARWRGPVGAARGGRAARAAASRGRWPGGQLAEEAKLAELQNSKSAAALPESTSQATTLACSIIVPDEAGAAPRRTRSHLPATGDDEAGRAARRYAPNRGGGGGAPGRRSTSGPALRVATPDSASYGAESDVSPSGSSFRSPVAGDAAALAREFGRKTTLLDDDAAFIGEVHAGLAEAPGMDAEAELAALHRRFDRWKSSFKQRLAALDKALKSSKKSASGRKAAIFNFGRA</sequence>
<protein>
    <recommendedName>
        <fullName evidence="8">Myosin motor domain-containing protein</fullName>
    </recommendedName>
</protein>
<keyword evidence="1 6" id="KW-0547">Nucleotide-binding</keyword>
<dbReference type="Gene3D" id="3.40.850.10">
    <property type="entry name" value="Kinesin motor domain"/>
    <property type="match status" value="1"/>
</dbReference>
<dbReference type="GO" id="GO:0016020">
    <property type="term" value="C:membrane"/>
    <property type="evidence" value="ECO:0007669"/>
    <property type="project" value="TreeGrafter"/>
</dbReference>
<evidence type="ECO:0000256" key="3">
    <source>
        <dbReference type="ARBA" id="ARBA00023123"/>
    </source>
</evidence>
<evidence type="ECO:0000256" key="7">
    <source>
        <dbReference type="SAM" id="MobiDB-lite"/>
    </source>
</evidence>
<evidence type="ECO:0000256" key="4">
    <source>
        <dbReference type="ARBA" id="ARBA00023175"/>
    </source>
</evidence>
<keyword evidence="4 6" id="KW-0505">Motor protein</keyword>
<feature type="region of interest" description="Disordered" evidence="7">
    <location>
        <begin position="728"/>
        <end position="747"/>
    </location>
</feature>
<dbReference type="GO" id="GO:0005737">
    <property type="term" value="C:cytoplasm"/>
    <property type="evidence" value="ECO:0007669"/>
    <property type="project" value="TreeGrafter"/>
</dbReference>
<dbReference type="EMBL" id="JASFZW010000001">
    <property type="protein sequence ID" value="KAK2080668.1"/>
    <property type="molecule type" value="Genomic_DNA"/>
</dbReference>
<name>A0AAD9IMX2_PROWI</name>
<feature type="region of interest" description="Disordered" evidence="7">
    <location>
        <begin position="894"/>
        <end position="966"/>
    </location>
</feature>
<comment type="similarity">
    <text evidence="6">Belongs to the TRAFAC class myosin-kinesin ATPase superfamily. Myosin family.</text>
</comment>
<evidence type="ECO:0000259" key="8">
    <source>
        <dbReference type="PROSITE" id="PS51456"/>
    </source>
</evidence>
<dbReference type="PANTHER" id="PTHR13140">
    <property type="entry name" value="MYOSIN"/>
    <property type="match status" value="1"/>
</dbReference>
<dbReference type="SMART" id="SM00242">
    <property type="entry name" value="MYSc"/>
    <property type="match status" value="1"/>
</dbReference>
<accession>A0AAD9IMX2</accession>
<feature type="binding site" evidence="6">
    <location>
        <begin position="165"/>
        <end position="172"/>
    </location>
    <ligand>
        <name>ATP</name>
        <dbReference type="ChEBI" id="CHEBI:30616"/>
    </ligand>
</feature>
<evidence type="ECO:0000256" key="2">
    <source>
        <dbReference type="ARBA" id="ARBA00022840"/>
    </source>
</evidence>
<dbReference type="PROSITE" id="PS51456">
    <property type="entry name" value="MYOSIN_MOTOR"/>
    <property type="match status" value="1"/>
</dbReference>
<dbReference type="Gene3D" id="1.20.58.530">
    <property type="match status" value="1"/>
</dbReference>
<dbReference type="InterPro" id="IPR036961">
    <property type="entry name" value="Kinesin_motor_dom_sf"/>
</dbReference>
<dbReference type="GO" id="GO:0016459">
    <property type="term" value="C:myosin complex"/>
    <property type="evidence" value="ECO:0007669"/>
    <property type="project" value="UniProtKB-KW"/>
</dbReference>
<dbReference type="Gene3D" id="1.20.120.720">
    <property type="entry name" value="Myosin VI head, motor domain, U50 subdomain"/>
    <property type="match status" value="1"/>
</dbReference>
<gene>
    <name evidence="9" type="ORF">QBZ16_000522</name>
</gene>
<dbReference type="PANTHER" id="PTHR13140:SF706">
    <property type="entry name" value="DILUTE CLASS UNCONVENTIONAL MYOSIN, ISOFORM C"/>
    <property type="match status" value="1"/>
</dbReference>
<keyword evidence="2 6" id="KW-0067">ATP-binding</keyword>
<keyword evidence="10" id="KW-1185">Reference proteome</keyword>
<proteinExistence type="inferred from homology"/>
<feature type="region of interest" description="Actin-binding" evidence="6">
    <location>
        <begin position="650"/>
        <end position="672"/>
    </location>
</feature>
<comment type="caution">
    <text evidence="9">The sequence shown here is derived from an EMBL/GenBank/DDBJ whole genome shotgun (WGS) entry which is preliminary data.</text>
</comment>
<dbReference type="AlphaFoldDB" id="A0AAD9IMX2"/>